<name>X1LK55_9ZZZZ</name>
<comment type="caution">
    <text evidence="1">The sequence shown here is derived from an EMBL/GenBank/DDBJ whole genome shotgun (WGS) entry which is preliminary data.</text>
</comment>
<reference evidence="1" key="1">
    <citation type="journal article" date="2014" name="Front. Microbiol.">
        <title>High frequency of phylogenetically diverse reductive dehalogenase-homologous genes in deep subseafloor sedimentary metagenomes.</title>
        <authorList>
            <person name="Kawai M."/>
            <person name="Futagami T."/>
            <person name="Toyoda A."/>
            <person name="Takaki Y."/>
            <person name="Nishi S."/>
            <person name="Hori S."/>
            <person name="Arai W."/>
            <person name="Tsubouchi T."/>
            <person name="Morono Y."/>
            <person name="Uchiyama I."/>
            <person name="Ito T."/>
            <person name="Fujiyama A."/>
            <person name="Inagaki F."/>
            <person name="Takami H."/>
        </authorList>
    </citation>
    <scope>NUCLEOTIDE SEQUENCE</scope>
    <source>
        <strain evidence="1">Expedition CK06-06</strain>
    </source>
</reference>
<evidence type="ECO:0000313" key="1">
    <source>
        <dbReference type="EMBL" id="GAI19762.1"/>
    </source>
</evidence>
<protein>
    <submittedName>
        <fullName evidence="1">Uncharacterized protein</fullName>
    </submittedName>
</protein>
<gene>
    <name evidence="1" type="ORF">S06H3_36927</name>
</gene>
<dbReference type="EMBL" id="BARV01022387">
    <property type="protein sequence ID" value="GAI19762.1"/>
    <property type="molecule type" value="Genomic_DNA"/>
</dbReference>
<organism evidence="1">
    <name type="scientific">marine sediment metagenome</name>
    <dbReference type="NCBI Taxonomy" id="412755"/>
    <lineage>
        <taxon>unclassified sequences</taxon>
        <taxon>metagenomes</taxon>
        <taxon>ecological metagenomes</taxon>
    </lineage>
</organism>
<proteinExistence type="predicted"/>
<dbReference type="AlphaFoldDB" id="X1LK55"/>
<sequence>MKIKNTDASANLKIIEIITKETTLTPGQELETDPNTTIVEIATETS</sequence>
<accession>X1LK55</accession>